<dbReference type="InterPro" id="IPR005135">
    <property type="entry name" value="Endo/exonuclease/phosphatase"/>
</dbReference>
<dbReference type="GO" id="GO:0003824">
    <property type="term" value="F:catalytic activity"/>
    <property type="evidence" value="ECO:0007669"/>
    <property type="project" value="InterPro"/>
</dbReference>
<dbReference type="AlphaFoldDB" id="X1UFQ5"/>
<dbReference type="InterPro" id="IPR036691">
    <property type="entry name" value="Endo/exonu/phosph_ase_sf"/>
</dbReference>
<sequence length="203" mass="23936">MKIRIATWNMAYWQYKKYFKEAWDYYLKEIDADIIFFQEARTSKKIQNEKGHLVWNEIGGKRPWGSGVYSKKYKLTEEIIKTEFKGAFSIANTILEDRKLTFISLYGLMESNGPTKGYSITNLHRMLSDLTCIFNGHLDGKRNIVFGGDLNASVQLDPMQKNDSHKIFFDRLEDFKLKDCFKLSNKEFPVQTLRHHISKVKWQ</sequence>
<gene>
    <name evidence="2" type="ORF">S12H4_38308</name>
</gene>
<accession>X1UFQ5</accession>
<dbReference type="SUPFAM" id="SSF56219">
    <property type="entry name" value="DNase I-like"/>
    <property type="match status" value="1"/>
</dbReference>
<comment type="caution">
    <text evidence="2">The sequence shown here is derived from an EMBL/GenBank/DDBJ whole genome shotgun (WGS) entry which is preliminary data.</text>
</comment>
<protein>
    <recommendedName>
        <fullName evidence="1">Endonuclease/exonuclease/phosphatase domain-containing protein</fullName>
    </recommendedName>
</protein>
<feature type="non-terminal residue" evidence="2">
    <location>
        <position position="203"/>
    </location>
</feature>
<feature type="domain" description="Endonuclease/exonuclease/phosphatase" evidence="1">
    <location>
        <begin position="26"/>
        <end position="160"/>
    </location>
</feature>
<reference evidence="2" key="1">
    <citation type="journal article" date="2014" name="Front. Microbiol.">
        <title>High frequency of phylogenetically diverse reductive dehalogenase-homologous genes in deep subseafloor sedimentary metagenomes.</title>
        <authorList>
            <person name="Kawai M."/>
            <person name="Futagami T."/>
            <person name="Toyoda A."/>
            <person name="Takaki Y."/>
            <person name="Nishi S."/>
            <person name="Hori S."/>
            <person name="Arai W."/>
            <person name="Tsubouchi T."/>
            <person name="Morono Y."/>
            <person name="Uchiyama I."/>
            <person name="Ito T."/>
            <person name="Fujiyama A."/>
            <person name="Inagaki F."/>
            <person name="Takami H."/>
        </authorList>
    </citation>
    <scope>NUCLEOTIDE SEQUENCE</scope>
    <source>
        <strain evidence="2">Expedition CK06-06</strain>
    </source>
</reference>
<evidence type="ECO:0000313" key="2">
    <source>
        <dbReference type="EMBL" id="GAI91169.1"/>
    </source>
</evidence>
<dbReference type="Pfam" id="PF03372">
    <property type="entry name" value="Exo_endo_phos"/>
    <property type="match status" value="1"/>
</dbReference>
<name>X1UFQ5_9ZZZZ</name>
<evidence type="ECO:0000259" key="1">
    <source>
        <dbReference type="Pfam" id="PF03372"/>
    </source>
</evidence>
<dbReference type="Gene3D" id="3.60.10.10">
    <property type="entry name" value="Endonuclease/exonuclease/phosphatase"/>
    <property type="match status" value="1"/>
</dbReference>
<dbReference type="EMBL" id="BARW01023049">
    <property type="protein sequence ID" value="GAI91169.1"/>
    <property type="molecule type" value="Genomic_DNA"/>
</dbReference>
<proteinExistence type="predicted"/>
<organism evidence="2">
    <name type="scientific">marine sediment metagenome</name>
    <dbReference type="NCBI Taxonomy" id="412755"/>
    <lineage>
        <taxon>unclassified sequences</taxon>
        <taxon>metagenomes</taxon>
        <taxon>ecological metagenomes</taxon>
    </lineage>
</organism>